<evidence type="ECO:0000256" key="1">
    <source>
        <dbReference type="ARBA" id="ARBA00004123"/>
    </source>
</evidence>
<dbReference type="PANTHER" id="PTHR22884">
    <property type="entry name" value="SET DOMAIN PROTEINS"/>
    <property type="match status" value="1"/>
</dbReference>
<organism evidence="10 11">
    <name type="scientific">Aspergillus chevalieri</name>
    <name type="common">Eurotium chevalieri</name>
    <dbReference type="NCBI Taxonomy" id="182096"/>
    <lineage>
        <taxon>Eukaryota</taxon>
        <taxon>Fungi</taxon>
        <taxon>Dikarya</taxon>
        <taxon>Ascomycota</taxon>
        <taxon>Pezizomycotina</taxon>
        <taxon>Eurotiomycetes</taxon>
        <taxon>Eurotiomycetidae</taxon>
        <taxon>Eurotiales</taxon>
        <taxon>Aspergillaceae</taxon>
        <taxon>Aspergillus</taxon>
        <taxon>Aspergillus subgen. Aspergillus</taxon>
    </lineage>
</organism>
<evidence type="ECO:0000256" key="6">
    <source>
        <dbReference type="ARBA" id="ARBA00022691"/>
    </source>
</evidence>
<dbReference type="Pfam" id="PF00856">
    <property type="entry name" value="SET"/>
    <property type="match status" value="1"/>
</dbReference>
<dbReference type="GO" id="GO:0008168">
    <property type="term" value="F:methyltransferase activity"/>
    <property type="evidence" value="ECO:0007669"/>
    <property type="project" value="UniProtKB-KW"/>
</dbReference>
<dbReference type="GO" id="GO:0032259">
    <property type="term" value="P:methylation"/>
    <property type="evidence" value="ECO:0007669"/>
    <property type="project" value="UniProtKB-KW"/>
</dbReference>
<reference evidence="10" key="1">
    <citation type="submission" date="2021-01" db="EMBL/GenBank/DDBJ databases">
        <authorList>
            <consortium name="Aspergillus chevalieri M1 genome sequencing consortium"/>
            <person name="Kazuki M."/>
            <person name="Futagami T."/>
        </authorList>
    </citation>
    <scope>NUCLEOTIDE SEQUENCE</scope>
    <source>
        <strain evidence="10">M1</strain>
    </source>
</reference>
<evidence type="ECO:0000256" key="4">
    <source>
        <dbReference type="ARBA" id="ARBA00022603"/>
    </source>
</evidence>
<keyword evidence="5" id="KW-0808">Transferase</keyword>
<evidence type="ECO:0000256" key="8">
    <source>
        <dbReference type="SAM" id="MobiDB-lite"/>
    </source>
</evidence>
<evidence type="ECO:0000259" key="9">
    <source>
        <dbReference type="PROSITE" id="PS50280"/>
    </source>
</evidence>
<feature type="region of interest" description="Disordered" evidence="8">
    <location>
        <begin position="366"/>
        <end position="389"/>
    </location>
</feature>
<keyword evidence="11" id="KW-1185">Reference proteome</keyword>
<dbReference type="SMART" id="SM00317">
    <property type="entry name" value="SET"/>
    <property type="match status" value="1"/>
</dbReference>
<name>A0A7R7VR73_ASPCH</name>
<evidence type="ECO:0000313" key="11">
    <source>
        <dbReference type="Proteomes" id="UP000637239"/>
    </source>
</evidence>
<dbReference type="RefSeq" id="XP_043137862.1">
    <property type="nucleotide sequence ID" value="XM_043280266.1"/>
</dbReference>
<dbReference type="AlphaFoldDB" id="A0A7R7VR73"/>
<keyword evidence="4" id="KW-0489">Methyltransferase</keyword>
<dbReference type="PROSITE" id="PS50280">
    <property type="entry name" value="SET"/>
    <property type="match status" value="1"/>
</dbReference>
<dbReference type="Proteomes" id="UP000637239">
    <property type="component" value="Chromosome 5"/>
</dbReference>
<comment type="subcellular location">
    <subcellularLocation>
        <location evidence="2">Chromosome</location>
    </subcellularLocation>
    <subcellularLocation>
        <location evidence="1">Nucleus</location>
    </subcellularLocation>
</comment>
<dbReference type="GO" id="GO:0005694">
    <property type="term" value="C:chromosome"/>
    <property type="evidence" value="ECO:0007669"/>
    <property type="project" value="UniProtKB-SubCell"/>
</dbReference>
<evidence type="ECO:0000256" key="7">
    <source>
        <dbReference type="ARBA" id="ARBA00023242"/>
    </source>
</evidence>
<reference evidence="10" key="2">
    <citation type="submission" date="2021-02" db="EMBL/GenBank/DDBJ databases">
        <title>Aspergillus chevalieri M1 genome sequence.</title>
        <authorList>
            <person name="Kadooka C."/>
            <person name="Mori K."/>
            <person name="Futagami T."/>
        </authorList>
    </citation>
    <scope>NUCLEOTIDE SEQUENCE</scope>
    <source>
        <strain evidence="10">M1</strain>
    </source>
</reference>
<dbReference type="InterPro" id="IPR050777">
    <property type="entry name" value="SET2_Histone-Lys_MeTrsfase"/>
</dbReference>
<sequence>MENTNRESVRILAAIYYDINSVCDIRKRVNSKPKDEDTNDYRTACRRASTLVSRAVTQALRHQVSNQRHYDQRLTELTTRLGWKLLSICAHSAAFRQATIRAGVVTWDVLISQLEANRLSIELFARTRNLEWRGPLLKHARHNLPELQKELAPYIKLYDQHPHHFVRIENKAVRMPVYEEFLQMHTDACMFDPREWKSYVEEGDVYDPTQREEEDGNCWICRQSLEFPCSCLPPDVGQLVELVDYPKKGIGVRALANFKEGQILGEFIGEIRHWNYGGDPKYSYLMHDKYFQPVATISPKRYGNWTRFINHSCGSSTKFDTMAIGKRLVVVIRAKRDIMMFEEITVHYGGNYWEGRTCECGSSKCKSRKPESEESPLQIPVDNDQLHDT</sequence>
<protein>
    <recommendedName>
        <fullName evidence="9">SET domain-containing protein</fullName>
    </recommendedName>
</protein>
<keyword evidence="3" id="KW-0158">Chromosome</keyword>
<dbReference type="SUPFAM" id="SSF82199">
    <property type="entry name" value="SET domain"/>
    <property type="match status" value="1"/>
</dbReference>
<dbReference type="InterPro" id="IPR001214">
    <property type="entry name" value="SET_dom"/>
</dbReference>
<proteinExistence type="predicted"/>
<dbReference type="Gene3D" id="2.170.270.10">
    <property type="entry name" value="SET domain"/>
    <property type="match status" value="1"/>
</dbReference>
<evidence type="ECO:0000256" key="3">
    <source>
        <dbReference type="ARBA" id="ARBA00022454"/>
    </source>
</evidence>
<feature type="domain" description="SET" evidence="9">
    <location>
        <begin position="238"/>
        <end position="349"/>
    </location>
</feature>
<dbReference type="InterPro" id="IPR046341">
    <property type="entry name" value="SET_dom_sf"/>
</dbReference>
<dbReference type="GO" id="GO:0005634">
    <property type="term" value="C:nucleus"/>
    <property type="evidence" value="ECO:0007669"/>
    <property type="project" value="UniProtKB-SubCell"/>
</dbReference>
<keyword evidence="7" id="KW-0539">Nucleus</keyword>
<keyword evidence="6" id="KW-0949">S-adenosyl-L-methionine</keyword>
<accession>A0A7R7VR73</accession>
<evidence type="ECO:0000256" key="5">
    <source>
        <dbReference type="ARBA" id="ARBA00022679"/>
    </source>
</evidence>
<dbReference type="EMBL" id="AP024420">
    <property type="protein sequence ID" value="BCR89340.1"/>
    <property type="molecule type" value="Genomic_DNA"/>
</dbReference>
<evidence type="ECO:0000313" key="10">
    <source>
        <dbReference type="EMBL" id="BCR89340.1"/>
    </source>
</evidence>
<evidence type="ECO:0000256" key="2">
    <source>
        <dbReference type="ARBA" id="ARBA00004286"/>
    </source>
</evidence>
<gene>
    <name evidence="10" type="ORF">ACHE_50538S</name>
</gene>
<dbReference type="KEGG" id="ache:ACHE_50538S"/>
<dbReference type="GeneID" id="66983698"/>